<dbReference type="InterPro" id="IPR046335">
    <property type="entry name" value="LacI/GalR-like_sensor"/>
</dbReference>
<dbReference type="RefSeq" id="WP_379598201.1">
    <property type="nucleotide sequence ID" value="NZ_JBHRTN010000018.1"/>
</dbReference>
<evidence type="ECO:0000259" key="5">
    <source>
        <dbReference type="PROSITE" id="PS50932"/>
    </source>
</evidence>
<feature type="domain" description="HTH lacI-type" evidence="5">
    <location>
        <begin position="43"/>
        <end position="97"/>
    </location>
</feature>
<dbReference type="Pfam" id="PF13377">
    <property type="entry name" value="Peripla_BP_3"/>
    <property type="match status" value="1"/>
</dbReference>
<dbReference type="SUPFAM" id="SSF47413">
    <property type="entry name" value="lambda repressor-like DNA-binding domains"/>
    <property type="match status" value="1"/>
</dbReference>
<evidence type="ECO:0000256" key="1">
    <source>
        <dbReference type="ARBA" id="ARBA00022491"/>
    </source>
</evidence>
<evidence type="ECO:0000256" key="4">
    <source>
        <dbReference type="ARBA" id="ARBA00023163"/>
    </source>
</evidence>
<dbReference type="InterPro" id="IPR010982">
    <property type="entry name" value="Lambda_DNA-bd_dom_sf"/>
</dbReference>
<dbReference type="GO" id="GO:0003677">
    <property type="term" value="F:DNA binding"/>
    <property type="evidence" value="ECO:0007669"/>
    <property type="project" value="UniProtKB-KW"/>
</dbReference>
<reference evidence="7" key="1">
    <citation type="journal article" date="2019" name="Int. J. Syst. Evol. Microbiol.">
        <title>The Global Catalogue of Microorganisms (GCM) 10K type strain sequencing project: providing services to taxonomists for standard genome sequencing and annotation.</title>
        <authorList>
            <consortium name="The Broad Institute Genomics Platform"/>
            <consortium name="The Broad Institute Genome Sequencing Center for Infectious Disease"/>
            <person name="Wu L."/>
            <person name="Ma J."/>
        </authorList>
    </citation>
    <scope>NUCLEOTIDE SEQUENCE [LARGE SCALE GENOMIC DNA]</scope>
    <source>
        <strain evidence="7">KCTC 52094</strain>
    </source>
</reference>
<dbReference type="SUPFAM" id="SSF53822">
    <property type="entry name" value="Periplasmic binding protein-like I"/>
    <property type="match status" value="1"/>
</dbReference>
<sequence>MSAKPYFERHLEIKVKELEPDHADDCTLKRKPRDFPRVSGARPTVSSLARLAGVASSTVSRALKGDERISPAVRRRIAALAAEAGYTPNALARGLVGGRSGLVGLVLGPVSNPIYAEMMQEAVTEAERRGLRLMLLHAGPGPIEDSTAAALLQYRMDGCLITSAGLSSRAAAICAANDVPVVMLNRVPKLHAVAVSCDNRAGGEALALHLLETGHRRPAIIMGNADTSTSLERAEAFATALVEAGLEPPRRFPGGASHAAGFAAGQAIAGLPARERPDAIFGCADILAMGAMDALREAGLRVPEDISVVGFDGIAAAAAAPYRMTTLSVPLSAMIARGFGLLAERMSGIPLPDEVVLLRGTLQRRGTVRDTQPPG</sequence>
<dbReference type="PROSITE" id="PS50932">
    <property type="entry name" value="HTH_LACI_2"/>
    <property type="match status" value="1"/>
</dbReference>
<keyword evidence="1" id="KW-0678">Repressor</keyword>
<dbReference type="CDD" id="cd06278">
    <property type="entry name" value="PBP1_LacI-like"/>
    <property type="match status" value="1"/>
</dbReference>
<dbReference type="PANTHER" id="PTHR30146">
    <property type="entry name" value="LACI-RELATED TRANSCRIPTIONAL REPRESSOR"/>
    <property type="match status" value="1"/>
</dbReference>
<dbReference type="Proteomes" id="UP001595593">
    <property type="component" value="Unassembled WGS sequence"/>
</dbReference>
<evidence type="ECO:0000256" key="2">
    <source>
        <dbReference type="ARBA" id="ARBA00023015"/>
    </source>
</evidence>
<accession>A0ABV7G5F1</accession>
<keyword evidence="2" id="KW-0805">Transcription regulation</keyword>
<dbReference type="PANTHER" id="PTHR30146:SF148">
    <property type="entry name" value="HTH-TYPE TRANSCRIPTIONAL REPRESSOR PURR-RELATED"/>
    <property type="match status" value="1"/>
</dbReference>
<protein>
    <submittedName>
        <fullName evidence="6">LacI family DNA-binding transcriptional regulator</fullName>
    </submittedName>
</protein>
<evidence type="ECO:0000256" key="3">
    <source>
        <dbReference type="ARBA" id="ARBA00023125"/>
    </source>
</evidence>
<dbReference type="EMBL" id="JBHRTN010000018">
    <property type="protein sequence ID" value="MFC3126695.1"/>
    <property type="molecule type" value="Genomic_DNA"/>
</dbReference>
<dbReference type="InterPro" id="IPR028082">
    <property type="entry name" value="Peripla_BP_I"/>
</dbReference>
<keyword evidence="7" id="KW-1185">Reference proteome</keyword>
<gene>
    <name evidence="6" type="ORF">ACFOD4_16650</name>
</gene>
<name>A0ABV7G5F1_9PROT</name>
<dbReference type="Pfam" id="PF00356">
    <property type="entry name" value="LacI"/>
    <property type="match status" value="1"/>
</dbReference>
<dbReference type="CDD" id="cd01392">
    <property type="entry name" value="HTH_LacI"/>
    <property type="match status" value="1"/>
</dbReference>
<evidence type="ECO:0000313" key="6">
    <source>
        <dbReference type="EMBL" id="MFC3126695.1"/>
    </source>
</evidence>
<dbReference type="Gene3D" id="1.10.260.40">
    <property type="entry name" value="lambda repressor-like DNA-binding domains"/>
    <property type="match status" value="1"/>
</dbReference>
<proteinExistence type="predicted"/>
<dbReference type="Gene3D" id="3.40.50.2300">
    <property type="match status" value="2"/>
</dbReference>
<organism evidence="6 7">
    <name type="scientific">Teichococcus globiformis</name>
    <dbReference type="NCBI Taxonomy" id="2307229"/>
    <lineage>
        <taxon>Bacteria</taxon>
        <taxon>Pseudomonadati</taxon>
        <taxon>Pseudomonadota</taxon>
        <taxon>Alphaproteobacteria</taxon>
        <taxon>Acetobacterales</taxon>
        <taxon>Roseomonadaceae</taxon>
        <taxon>Roseomonas</taxon>
    </lineage>
</organism>
<evidence type="ECO:0000313" key="7">
    <source>
        <dbReference type="Proteomes" id="UP001595593"/>
    </source>
</evidence>
<keyword evidence="3 6" id="KW-0238">DNA-binding</keyword>
<comment type="caution">
    <text evidence="6">The sequence shown here is derived from an EMBL/GenBank/DDBJ whole genome shotgun (WGS) entry which is preliminary data.</text>
</comment>
<keyword evidence="4" id="KW-0804">Transcription</keyword>
<dbReference type="InterPro" id="IPR000843">
    <property type="entry name" value="HTH_LacI"/>
</dbReference>
<dbReference type="SMART" id="SM00354">
    <property type="entry name" value="HTH_LACI"/>
    <property type="match status" value="1"/>
</dbReference>